<evidence type="ECO:0000313" key="3">
    <source>
        <dbReference type="Proteomes" id="UP000295192"/>
    </source>
</evidence>
<comment type="caution">
    <text evidence="2">The sequence shown here is derived from an EMBL/GenBank/DDBJ whole genome shotgun (WGS) entry which is preliminary data.</text>
</comment>
<feature type="region of interest" description="Disordered" evidence="1">
    <location>
        <begin position="119"/>
        <end position="156"/>
    </location>
</feature>
<accession>A0A484BDX7</accession>
<organism evidence="2 3">
    <name type="scientific">Drosophila navojoa</name>
    <name type="common">Fruit fly</name>
    <dbReference type="NCBI Taxonomy" id="7232"/>
    <lineage>
        <taxon>Eukaryota</taxon>
        <taxon>Metazoa</taxon>
        <taxon>Ecdysozoa</taxon>
        <taxon>Arthropoda</taxon>
        <taxon>Hexapoda</taxon>
        <taxon>Insecta</taxon>
        <taxon>Pterygota</taxon>
        <taxon>Neoptera</taxon>
        <taxon>Endopterygota</taxon>
        <taxon>Diptera</taxon>
        <taxon>Brachycera</taxon>
        <taxon>Muscomorpha</taxon>
        <taxon>Ephydroidea</taxon>
        <taxon>Drosophilidae</taxon>
        <taxon>Drosophila</taxon>
    </lineage>
</organism>
<dbReference type="EMBL" id="LSRL02000067">
    <property type="protein sequence ID" value="TDG45985.1"/>
    <property type="molecule type" value="Genomic_DNA"/>
</dbReference>
<dbReference type="OMA" id="VLQEWRW"/>
<feature type="compositionally biased region" description="Polar residues" evidence="1">
    <location>
        <begin position="122"/>
        <end position="131"/>
    </location>
</feature>
<keyword evidence="3" id="KW-1185">Reference proteome</keyword>
<dbReference type="AlphaFoldDB" id="A0A484BDX7"/>
<evidence type="ECO:0000256" key="1">
    <source>
        <dbReference type="SAM" id="MobiDB-lite"/>
    </source>
</evidence>
<reference evidence="2 3" key="1">
    <citation type="journal article" date="2019" name="J. Hered.">
        <title>An Improved Genome Assembly for Drosophila navojoa, the Basal Species in the mojavensis Cluster.</title>
        <authorList>
            <person name="Vanderlinde T."/>
            <person name="Dupim E.G."/>
            <person name="Nazario-Yepiz N.O."/>
            <person name="Carvalho A.B."/>
        </authorList>
    </citation>
    <scope>NUCLEOTIDE SEQUENCE [LARGE SCALE GENOMIC DNA]</scope>
    <source>
        <strain evidence="2">Navoj_Jal97</strain>
        <tissue evidence="2">Whole organism</tissue>
    </source>
</reference>
<feature type="compositionally biased region" description="Polar residues" evidence="1">
    <location>
        <begin position="17"/>
        <end position="28"/>
    </location>
</feature>
<feature type="compositionally biased region" description="Low complexity" evidence="1">
    <location>
        <begin position="136"/>
        <end position="156"/>
    </location>
</feature>
<proteinExistence type="predicted"/>
<feature type="region of interest" description="Disordered" evidence="1">
    <location>
        <begin position="1"/>
        <end position="66"/>
    </location>
</feature>
<gene>
    <name evidence="2" type="ORF">AWZ03_007585</name>
</gene>
<evidence type="ECO:0000313" key="2">
    <source>
        <dbReference type="EMBL" id="TDG45985.1"/>
    </source>
</evidence>
<protein>
    <submittedName>
        <fullName evidence="2">Uncharacterized protein</fullName>
    </submittedName>
</protein>
<name>A0A484BDX7_DRONA</name>
<dbReference type="Proteomes" id="UP000295192">
    <property type="component" value="Unassembled WGS sequence"/>
</dbReference>
<dbReference type="OrthoDB" id="6581954at2759"/>
<sequence length="326" mass="34154">MADQDAGSAPKGDRQTLAKTASSPTALNLVTKRNPPTALAPMRLSQLSDSGAESCGDGDEQTRLIRGPSVRAPKYIIIPATPGTPVSSTAGAPHLPFRQTNSTTSLVAMSAAMHKQPLRQASVKSRPSSDVIQPAQLQQQMQLQQQQQQQPTTSTSTVTFTIDDYDTAAAPAAGAPPIPVVQYTPATLTSTTTTTMAGLDGLAVTAQPLSYDVRSRLGSHHSSMRSVVSAYLPGLSDSSCNLASSSAATGGLQPPNPLYMQPQSSLSGSSYHFHELAGNQIYSDVTSVRSLASIGIGSTDGRKLVIRRVPTTANELFDMVNPQTPP</sequence>